<evidence type="ECO:0000313" key="2">
    <source>
        <dbReference type="EMBL" id="KAB2341526.1"/>
    </source>
</evidence>
<dbReference type="SMART" id="SM00331">
    <property type="entry name" value="PP2C_SIG"/>
    <property type="match status" value="1"/>
</dbReference>
<reference evidence="2 3" key="1">
    <citation type="submission" date="2019-09" db="EMBL/GenBank/DDBJ databases">
        <title>Actinomadura physcomitrii sp. nov., a novel actinomycete isolated from moss [Physcomitrium sphaericum (Ludw) Fuernr].</title>
        <authorList>
            <person name="Zhuang X."/>
            <person name="Liu C."/>
        </authorList>
    </citation>
    <scope>NUCLEOTIDE SEQUENCE [LARGE SCALE GENOMIC DNA]</scope>
    <source>
        <strain evidence="2 3">HMC1</strain>
    </source>
</reference>
<evidence type="ECO:0000313" key="3">
    <source>
        <dbReference type="Proteomes" id="UP000468735"/>
    </source>
</evidence>
<dbReference type="EMBL" id="WBMT01000025">
    <property type="protein sequence ID" value="KAB2341526.1"/>
    <property type="molecule type" value="Genomic_DNA"/>
</dbReference>
<dbReference type="RefSeq" id="WP_151568245.1">
    <property type="nucleotide sequence ID" value="NZ_WBMT01000025.1"/>
</dbReference>
<dbReference type="SUPFAM" id="SSF81606">
    <property type="entry name" value="PP2C-like"/>
    <property type="match status" value="1"/>
</dbReference>
<accession>A0A6H9YQG8</accession>
<dbReference type="Pfam" id="PF13672">
    <property type="entry name" value="PP2C_2"/>
    <property type="match status" value="1"/>
</dbReference>
<dbReference type="OrthoDB" id="9801841at2"/>
<sequence length="241" mass="25347">MSLAIEAALGTHVGLVRKRNEDSGYVGRRLLAVADGLGGHAAGDVASNTVIDVLKSHDRQVPVEDLATTLGGAIFEASDALRSRAAGDPSVRGMGTTLVAVLWSGDHAVFGNIGDSRIYQLRDGELTAVSEDHVYERLVHDAADVPDLPPKLARFLDGRADGRSPDLTVRELKAGDRFLLCSDGLSSVVDIHDIHMALRSHSGPNQTVDRLIEAALACGAPDNVTALVADVRASSDSETPS</sequence>
<dbReference type="Proteomes" id="UP000468735">
    <property type="component" value="Unassembled WGS sequence"/>
</dbReference>
<dbReference type="InterPro" id="IPR036457">
    <property type="entry name" value="PPM-type-like_dom_sf"/>
</dbReference>
<feature type="domain" description="PPM-type phosphatase" evidence="1">
    <location>
        <begin position="2"/>
        <end position="231"/>
    </location>
</feature>
<dbReference type="PANTHER" id="PTHR47992">
    <property type="entry name" value="PROTEIN PHOSPHATASE"/>
    <property type="match status" value="1"/>
</dbReference>
<dbReference type="CDD" id="cd00143">
    <property type="entry name" value="PP2Cc"/>
    <property type="match status" value="1"/>
</dbReference>
<dbReference type="GO" id="GO:0004722">
    <property type="term" value="F:protein serine/threonine phosphatase activity"/>
    <property type="evidence" value="ECO:0007669"/>
    <property type="project" value="InterPro"/>
</dbReference>
<dbReference type="SMART" id="SM00332">
    <property type="entry name" value="PP2Cc"/>
    <property type="match status" value="1"/>
</dbReference>
<protein>
    <submittedName>
        <fullName evidence="2">Serine/threonine-protein phosphatase</fullName>
    </submittedName>
</protein>
<name>A0A6H9YQG8_9ACTN</name>
<keyword evidence="3" id="KW-1185">Reference proteome</keyword>
<dbReference type="Gene3D" id="3.60.40.10">
    <property type="entry name" value="PPM-type phosphatase domain"/>
    <property type="match status" value="1"/>
</dbReference>
<evidence type="ECO:0000259" key="1">
    <source>
        <dbReference type="PROSITE" id="PS51746"/>
    </source>
</evidence>
<comment type="caution">
    <text evidence="2">The sequence shown here is derived from an EMBL/GenBank/DDBJ whole genome shotgun (WGS) entry which is preliminary data.</text>
</comment>
<dbReference type="AlphaFoldDB" id="A0A6H9YQG8"/>
<proteinExistence type="predicted"/>
<gene>
    <name evidence="2" type="ORF">F8566_41005</name>
</gene>
<dbReference type="PROSITE" id="PS51746">
    <property type="entry name" value="PPM_2"/>
    <property type="match status" value="1"/>
</dbReference>
<organism evidence="2 3">
    <name type="scientific">Actinomadura rudentiformis</name>
    <dbReference type="NCBI Taxonomy" id="359158"/>
    <lineage>
        <taxon>Bacteria</taxon>
        <taxon>Bacillati</taxon>
        <taxon>Actinomycetota</taxon>
        <taxon>Actinomycetes</taxon>
        <taxon>Streptosporangiales</taxon>
        <taxon>Thermomonosporaceae</taxon>
        <taxon>Actinomadura</taxon>
    </lineage>
</organism>
<dbReference type="InterPro" id="IPR015655">
    <property type="entry name" value="PP2C"/>
</dbReference>
<dbReference type="InterPro" id="IPR001932">
    <property type="entry name" value="PPM-type_phosphatase-like_dom"/>
</dbReference>